<dbReference type="AlphaFoldDB" id="A0AAF0DJI1"/>
<name>A0AAF0DJI1_9EURO</name>
<evidence type="ECO:0000313" key="2">
    <source>
        <dbReference type="Proteomes" id="UP001219355"/>
    </source>
</evidence>
<dbReference type="EMBL" id="CP120629">
    <property type="protein sequence ID" value="WEW59934.1"/>
    <property type="molecule type" value="Genomic_DNA"/>
</dbReference>
<evidence type="ECO:0000313" key="1">
    <source>
        <dbReference type="EMBL" id="WEW59934.1"/>
    </source>
</evidence>
<protein>
    <submittedName>
        <fullName evidence="1">Uncharacterized protein</fullName>
    </submittedName>
</protein>
<dbReference type="Proteomes" id="UP001219355">
    <property type="component" value="Chromosome 3"/>
</dbReference>
<reference evidence="1" key="1">
    <citation type="submission" date="2023-03" db="EMBL/GenBank/DDBJ databases">
        <title>Emydomyces testavorans Genome Sequence.</title>
        <authorList>
            <person name="Hoyer L."/>
        </authorList>
    </citation>
    <scope>NUCLEOTIDE SEQUENCE</scope>
    <source>
        <strain evidence="1">16-2883</strain>
    </source>
</reference>
<sequence>MAAGSGAIDAAIQSFLSLPAAIAAIYGAVGDRRIARSDFGFAIVDWTSYMVSIEPYIRRGLGYRDIELQARRILDLCAWLGWWLYSIGFRQSHAVAKKHTIRSLQFPCFWLNKKYKRFEVKLDLIKGEGERLKQTLLVYTAGQPRVYQIQSPVEDQPLPPCDSTPPVSSLKMINESAKNLNSVSTCLLKQ</sequence>
<organism evidence="1 2">
    <name type="scientific">Emydomyces testavorans</name>
    <dbReference type="NCBI Taxonomy" id="2070801"/>
    <lineage>
        <taxon>Eukaryota</taxon>
        <taxon>Fungi</taxon>
        <taxon>Dikarya</taxon>
        <taxon>Ascomycota</taxon>
        <taxon>Pezizomycotina</taxon>
        <taxon>Eurotiomycetes</taxon>
        <taxon>Eurotiomycetidae</taxon>
        <taxon>Onygenales</taxon>
        <taxon>Nannizziopsiaceae</taxon>
        <taxon>Emydomyces</taxon>
    </lineage>
</organism>
<accession>A0AAF0DJI1</accession>
<gene>
    <name evidence="1" type="ORF">PRK78_005416</name>
</gene>
<keyword evidence="2" id="KW-1185">Reference proteome</keyword>
<proteinExistence type="predicted"/>